<reference evidence="14 16" key="2">
    <citation type="submission" date="2016-10" db="EMBL/GenBank/DDBJ databases">
        <authorList>
            <person name="Varghese N."/>
            <person name="Submissions S."/>
        </authorList>
    </citation>
    <scope>NUCLEOTIDE SEQUENCE [LARGE SCALE GENOMIC DNA]</scope>
    <source>
        <strain evidence="10 16">WG2</strain>
        <strain evidence="12 14">WG5</strain>
    </source>
</reference>
<dbReference type="Proteomes" id="UP000295472">
    <property type="component" value="Unassembled WGS sequence"/>
</dbReference>
<dbReference type="GeneID" id="57013135"/>
<evidence type="ECO:0000313" key="13">
    <source>
        <dbReference type="EMBL" id="TDX42388.1"/>
    </source>
</evidence>
<evidence type="ECO:0000256" key="8">
    <source>
        <dbReference type="SAM" id="Phobius"/>
    </source>
</evidence>
<name>A0A1G8I6D0_9FIRM</name>
<dbReference type="PANTHER" id="PTHR42682">
    <property type="entry name" value="HYDROGENASE-4 COMPONENT F"/>
    <property type="match status" value="1"/>
</dbReference>
<evidence type="ECO:0000256" key="7">
    <source>
        <dbReference type="RuleBase" id="RU000320"/>
    </source>
</evidence>
<gene>
    <name evidence="13" type="ORF">C7954_12133</name>
    <name evidence="10" type="ORF">SAMN04488598_12025</name>
    <name evidence="12" type="ORF">SAMN04515652_12025</name>
    <name evidence="11" type="ORF">SAMN04515654_10254</name>
</gene>
<dbReference type="InterPro" id="IPR001750">
    <property type="entry name" value="ND/Mrp_TM"/>
</dbReference>
<evidence type="ECO:0000256" key="5">
    <source>
        <dbReference type="ARBA" id="ARBA00023002"/>
    </source>
</evidence>
<keyword evidence="2" id="KW-1003">Cell membrane</keyword>
<evidence type="ECO:0000313" key="12">
    <source>
        <dbReference type="EMBL" id="SET04902.1"/>
    </source>
</evidence>
<accession>A0A1G8I6D0</accession>
<evidence type="ECO:0000313" key="11">
    <source>
        <dbReference type="EMBL" id="SDI14516.1"/>
    </source>
</evidence>
<keyword evidence="16" id="KW-1185">Reference proteome</keyword>
<dbReference type="PRINTS" id="PR01437">
    <property type="entry name" value="NUOXDRDTASE4"/>
</dbReference>
<evidence type="ECO:0000256" key="1">
    <source>
        <dbReference type="ARBA" id="ARBA00004651"/>
    </source>
</evidence>
<dbReference type="Proteomes" id="UP000198612">
    <property type="component" value="Unassembled WGS sequence"/>
</dbReference>
<keyword evidence="13" id="KW-0456">Lyase</keyword>
<dbReference type="InterPro" id="IPR052175">
    <property type="entry name" value="ComplexI-like_HydComp"/>
</dbReference>
<evidence type="ECO:0000256" key="2">
    <source>
        <dbReference type="ARBA" id="ARBA00022475"/>
    </source>
</evidence>
<dbReference type="EMBL" id="FNBJ01000020">
    <property type="protein sequence ID" value="SDF69878.1"/>
    <property type="molecule type" value="Genomic_DNA"/>
</dbReference>
<keyword evidence="3 7" id="KW-0812">Transmembrane</keyword>
<dbReference type="RefSeq" id="WP_089716262.1">
    <property type="nucleotide sequence ID" value="NZ_FNBJ01000020.1"/>
</dbReference>
<evidence type="ECO:0000256" key="6">
    <source>
        <dbReference type="ARBA" id="ARBA00023136"/>
    </source>
</evidence>
<dbReference type="EMBL" id="SOEF01000021">
    <property type="protein sequence ID" value="TDX42388.1"/>
    <property type="molecule type" value="Genomic_DNA"/>
</dbReference>
<dbReference type="EMBL" id="FNEH01000002">
    <property type="protein sequence ID" value="SDI14516.1"/>
    <property type="molecule type" value="Genomic_DNA"/>
</dbReference>
<evidence type="ECO:0000313" key="16">
    <source>
        <dbReference type="Proteomes" id="UP000199519"/>
    </source>
</evidence>
<feature type="transmembrane region" description="Helical" evidence="8">
    <location>
        <begin position="189"/>
        <end position="207"/>
    </location>
</feature>
<feature type="transmembrane region" description="Helical" evidence="8">
    <location>
        <begin position="45"/>
        <end position="63"/>
    </location>
</feature>
<feature type="transmembrane region" description="Helical" evidence="8">
    <location>
        <begin position="366"/>
        <end position="387"/>
    </location>
</feature>
<reference evidence="11 15" key="1">
    <citation type="submission" date="2016-10" db="EMBL/GenBank/DDBJ databases">
        <authorList>
            <person name="de Groot N.N."/>
        </authorList>
    </citation>
    <scope>NUCLEOTIDE SEQUENCE [LARGE SCALE GENOMIC DNA]</scope>
    <source>
        <strain evidence="11 15">WG7</strain>
    </source>
</reference>
<proteinExistence type="predicted"/>
<comment type="subcellular location">
    <subcellularLocation>
        <location evidence="1">Cell membrane</location>
        <topology evidence="1">Multi-pass membrane protein</topology>
    </subcellularLocation>
    <subcellularLocation>
        <location evidence="7">Membrane</location>
        <topology evidence="7">Multi-pass membrane protein</topology>
    </subcellularLocation>
</comment>
<dbReference type="EMBL" id="FOHG01000020">
    <property type="protein sequence ID" value="SET04902.1"/>
    <property type="molecule type" value="Genomic_DNA"/>
</dbReference>
<reference evidence="13 17" key="3">
    <citation type="submission" date="2019-03" db="EMBL/GenBank/DDBJ databases">
        <title>Subsurface microbial communities from deep shales in Ohio and West Virginia, USA.</title>
        <authorList>
            <person name="Wrighton K."/>
        </authorList>
    </citation>
    <scope>NUCLEOTIDE SEQUENCE [LARGE SCALE GENOMIC DNA]</scope>
    <source>
        <strain evidence="13 17">DSMZ 11287</strain>
    </source>
</reference>
<evidence type="ECO:0000313" key="15">
    <source>
        <dbReference type="Proteomes" id="UP000198945"/>
    </source>
</evidence>
<feature type="transmembrane region" description="Helical" evidence="8">
    <location>
        <begin position="407"/>
        <end position="424"/>
    </location>
</feature>
<evidence type="ECO:0000313" key="10">
    <source>
        <dbReference type="EMBL" id="SDF69878.1"/>
    </source>
</evidence>
<feature type="transmembrane region" description="Helical" evidence="8">
    <location>
        <begin position="163"/>
        <end position="183"/>
    </location>
</feature>
<feature type="transmembrane region" description="Helical" evidence="8">
    <location>
        <begin position="284"/>
        <end position="305"/>
    </location>
</feature>
<dbReference type="GO" id="GO:0008137">
    <property type="term" value="F:NADH dehydrogenase (ubiquinone) activity"/>
    <property type="evidence" value="ECO:0007669"/>
    <property type="project" value="InterPro"/>
</dbReference>
<keyword evidence="6 8" id="KW-0472">Membrane</keyword>
<dbReference type="GO" id="GO:0016491">
    <property type="term" value="F:oxidoreductase activity"/>
    <property type="evidence" value="ECO:0007669"/>
    <property type="project" value="UniProtKB-KW"/>
</dbReference>
<dbReference type="InterPro" id="IPR003918">
    <property type="entry name" value="NADH_UbQ_OxRdtase"/>
</dbReference>
<evidence type="ECO:0000313" key="14">
    <source>
        <dbReference type="Proteomes" id="UP000198612"/>
    </source>
</evidence>
<keyword evidence="5" id="KW-0560">Oxidoreductase</keyword>
<keyword evidence="4 8" id="KW-1133">Transmembrane helix</keyword>
<evidence type="ECO:0000256" key="3">
    <source>
        <dbReference type="ARBA" id="ARBA00022692"/>
    </source>
</evidence>
<dbReference type="Pfam" id="PF00361">
    <property type="entry name" value="Proton_antipo_M"/>
    <property type="match status" value="1"/>
</dbReference>
<feature type="transmembrane region" description="Helical" evidence="8">
    <location>
        <begin position="130"/>
        <end position="151"/>
    </location>
</feature>
<dbReference type="GO" id="GO:0016829">
    <property type="term" value="F:lyase activity"/>
    <property type="evidence" value="ECO:0007669"/>
    <property type="project" value="UniProtKB-KW"/>
</dbReference>
<evidence type="ECO:0000313" key="17">
    <source>
        <dbReference type="Proteomes" id="UP000295472"/>
    </source>
</evidence>
<evidence type="ECO:0000256" key="4">
    <source>
        <dbReference type="ARBA" id="ARBA00022989"/>
    </source>
</evidence>
<protein>
    <submittedName>
        <fullName evidence="13">Formate hydrogenlyase subunit 3/multisubunit Na+/H+ antiporter MnhD subunit</fullName>
    </submittedName>
    <submittedName>
        <fullName evidence="11">NADH-quinone oxidoreductase subunit M</fullName>
    </submittedName>
</protein>
<feature type="domain" description="NADH:quinone oxidoreductase/Mrp antiporter transmembrane" evidence="9">
    <location>
        <begin position="65"/>
        <end position="318"/>
    </location>
</feature>
<sequence>MAVIWQQFLAGFQFDSYFPLLAEVGVILTLMTALAAWNYIKENKFWYYSLTVLYLLSALVVILTTDWFFFLFAWELVTLTTSFMLAWSDWKLVRQYFVIQFSGSSILLFGALAANAFGYSQIGAIDSVPLQFILIMGIGMKSGLFLFHFWLPPIHSEAPAPVSAILSGWVVKLGYIFLLKIIPMESGNTFLFLIGLAMIVYAGWQALRSADLKIMLAYSTVSQLGFIALAIGTGGKYAFYGAVLHIIAHGFAKTTLFISSGIWQKEYGSRIIYDFKDAISRRPVTSAAAIMSLASLGAVVFTAGYKSKYLIKSAQTPGILVTAVFFLLGFLSFLYAARVIYWIFIKDQDYSNFLSDLKHGFNHYQIYTADVLALITGTLGIIVVSFWPEMPAGVLASLADKDFHLISGLRDSLIYLALAAYLFVNNNGFKIKVRDNLSLENYLQAFLNFVYGLSRKSVKFDTEKIFEAFFYNAIFNASKKLYNLVYQDFTIQLLWIPIFMTVLLLWQQIYAYF</sequence>
<dbReference type="GO" id="GO:0005886">
    <property type="term" value="C:plasma membrane"/>
    <property type="evidence" value="ECO:0007669"/>
    <property type="project" value="UniProtKB-SubCell"/>
</dbReference>
<organism evidence="11 15">
    <name type="scientific">Halanaerobium congolense</name>
    <dbReference type="NCBI Taxonomy" id="54121"/>
    <lineage>
        <taxon>Bacteria</taxon>
        <taxon>Bacillati</taxon>
        <taxon>Bacillota</taxon>
        <taxon>Clostridia</taxon>
        <taxon>Halanaerobiales</taxon>
        <taxon>Halanaerobiaceae</taxon>
        <taxon>Halanaerobium</taxon>
    </lineage>
</organism>
<dbReference type="PANTHER" id="PTHR42682:SF4">
    <property type="entry name" value="NADH-UBIQUINONE_PLASTOQUINONE"/>
    <property type="match status" value="1"/>
</dbReference>
<dbReference type="GO" id="GO:0042773">
    <property type="term" value="P:ATP synthesis coupled electron transport"/>
    <property type="evidence" value="ECO:0007669"/>
    <property type="project" value="InterPro"/>
</dbReference>
<feature type="transmembrane region" description="Helical" evidence="8">
    <location>
        <begin position="317"/>
        <end position="345"/>
    </location>
</feature>
<dbReference type="AlphaFoldDB" id="A0A1G8I6D0"/>
<feature type="transmembrane region" description="Helical" evidence="8">
    <location>
        <begin position="20"/>
        <end position="40"/>
    </location>
</feature>
<feature type="transmembrane region" description="Helical" evidence="8">
    <location>
        <begin position="237"/>
        <end position="263"/>
    </location>
</feature>
<dbReference type="Proteomes" id="UP000198945">
    <property type="component" value="Unassembled WGS sequence"/>
</dbReference>
<dbReference type="Proteomes" id="UP000199519">
    <property type="component" value="Unassembled WGS sequence"/>
</dbReference>
<evidence type="ECO:0000259" key="9">
    <source>
        <dbReference type="Pfam" id="PF00361"/>
    </source>
</evidence>
<feature type="transmembrane region" description="Helical" evidence="8">
    <location>
        <begin position="489"/>
        <end position="509"/>
    </location>
</feature>
<feature type="transmembrane region" description="Helical" evidence="8">
    <location>
        <begin position="96"/>
        <end position="118"/>
    </location>
</feature>